<comment type="caution">
    <text evidence="2">The sequence shown here is derived from an EMBL/GenBank/DDBJ whole genome shotgun (WGS) entry which is preliminary data.</text>
</comment>
<reference evidence="2" key="1">
    <citation type="journal article" date="2023" name="Mol. Phylogenet. Evol.">
        <title>Genome-scale phylogeny and comparative genomics of the fungal order Sordariales.</title>
        <authorList>
            <person name="Hensen N."/>
            <person name="Bonometti L."/>
            <person name="Westerberg I."/>
            <person name="Brannstrom I.O."/>
            <person name="Guillou S."/>
            <person name="Cros-Aarteil S."/>
            <person name="Calhoun S."/>
            <person name="Haridas S."/>
            <person name="Kuo A."/>
            <person name="Mondo S."/>
            <person name="Pangilinan J."/>
            <person name="Riley R."/>
            <person name="LaButti K."/>
            <person name="Andreopoulos B."/>
            <person name="Lipzen A."/>
            <person name="Chen C."/>
            <person name="Yan M."/>
            <person name="Daum C."/>
            <person name="Ng V."/>
            <person name="Clum A."/>
            <person name="Steindorff A."/>
            <person name="Ohm R.A."/>
            <person name="Martin F."/>
            <person name="Silar P."/>
            <person name="Natvig D.O."/>
            <person name="Lalanne C."/>
            <person name="Gautier V."/>
            <person name="Ament-Velasquez S.L."/>
            <person name="Kruys A."/>
            <person name="Hutchinson M.I."/>
            <person name="Powell A.J."/>
            <person name="Barry K."/>
            <person name="Miller A.N."/>
            <person name="Grigoriev I.V."/>
            <person name="Debuchy R."/>
            <person name="Gladieux P."/>
            <person name="Hiltunen Thoren M."/>
            <person name="Johannesson H."/>
        </authorList>
    </citation>
    <scope>NUCLEOTIDE SEQUENCE</scope>
    <source>
        <strain evidence="2">CBS 118394</strain>
    </source>
</reference>
<dbReference type="EMBL" id="JAUEDM010000004">
    <property type="protein sequence ID" value="KAK3317903.1"/>
    <property type="molecule type" value="Genomic_DNA"/>
</dbReference>
<protein>
    <recommendedName>
        <fullName evidence="4">Secreted protein</fullName>
    </recommendedName>
</protein>
<sequence length="206" mass="21730">MHFVQTLPLLAGLAAALPAIQQRADPAPAAVQIAEIAYSGSGCATASLAAQAVSDPTALTVPQKIFVAESGKNNSKVIDSRSTCQILIKLNHTAGWQFAVTKADYYGRVKIPLGVDSSSRTTYSFGAGSTEVAKQYYFVGPMDGFYYRNDRFVGTAMTYSPCGSGASLNLTSEVRVIPTGSGSSKPASMEIFNLLGGRLGISWKKC</sequence>
<evidence type="ECO:0000313" key="3">
    <source>
        <dbReference type="Proteomes" id="UP001283341"/>
    </source>
</evidence>
<keyword evidence="3" id="KW-1185">Reference proteome</keyword>
<evidence type="ECO:0000256" key="1">
    <source>
        <dbReference type="SAM" id="SignalP"/>
    </source>
</evidence>
<dbReference type="InterPro" id="IPR025649">
    <property type="entry name" value="DUF4360"/>
</dbReference>
<dbReference type="PANTHER" id="PTHR38847:SF1">
    <property type="entry name" value="PSEUDOURIDINE SYNTHASE RSUA_RLUA-LIKE DOMAIN-CONTAINING PROTEIN"/>
    <property type="match status" value="1"/>
</dbReference>
<dbReference type="Proteomes" id="UP001283341">
    <property type="component" value="Unassembled WGS sequence"/>
</dbReference>
<evidence type="ECO:0000313" key="2">
    <source>
        <dbReference type="EMBL" id="KAK3317903.1"/>
    </source>
</evidence>
<accession>A0AAE0I3H3</accession>
<dbReference type="Pfam" id="PF14273">
    <property type="entry name" value="DUF4360"/>
    <property type="match status" value="1"/>
</dbReference>
<proteinExistence type="predicted"/>
<feature type="chain" id="PRO_5042288715" description="Secreted protein" evidence="1">
    <location>
        <begin position="17"/>
        <end position="206"/>
    </location>
</feature>
<name>A0AAE0I3H3_9PEZI</name>
<dbReference type="PANTHER" id="PTHR38847">
    <property type="match status" value="1"/>
</dbReference>
<evidence type="ECO:0008006" key="4">
    <source>
        <dbReference type="Google" id="ProtNLM"/>
    </source>
</evidence>
<keyword evidence="1" id="KW-0732">Signal</keyword>
<organism evidence="2 3">
    <name type="scientific">Apodospora peruviana</name>
    <dbReference type="NCBI Taxonomy" id="516989"/>
    <lineage>
        <taxon>Eukaryota</taxon>
        <taxon>Fungi</taxon>
        <taxon>Dikarya</taxon>
        <taxon>Ascomycota</taxon>
        <taxon>Pezizomycotina</taxon>
        <taxon>Sordariomycetes</taxon>
        <taxon>Sordariomycetidae</taxon>
        <taxon>Sordariales</taxon>
        <taxon>Lasiosphaeriaceae</taxon>
        <taxon>Apodospora</taxon>
    </lineage>
</organism>
<feature type="signal peptide" evidence="1">
    <location>
        <begin position="1"/>
        <end position="16"/>
    </location>
</feature>
<dbReference type="AlphaFoldDB" id="A0AAE0I3H3"/>
<reference evidence="2" key="2">
    <citation type="submission" date="2023-06" db="EMBL/GenBank/DDBJ databases">
        <authorList>
            <consortium name="Lawrence Berkeley National Laboratory"/>
            <person name="Haridas S."/>
            <person name="Hensen N."/>
            <person name="Bonometti L."/>
            <person name="Westerberg I."/>
            <person name="Brannstrom I.O."/>
            <person name="Guillou S."/>
            <person name="Cros-Aarteil S."/>
            <person name="Calhoun S."/>
            <person name="Kuo A."/>
            <person name="Mondo S."/>
            <person name="Pangilinan J."/>
            <person name="Riley R."/>
            <person name="Labutti K."/>
            <person name="Andreopoulos B."/>
            <person name="Lipzen A."/>
            <person name="Chen C."/>
            <person name="Yanf M."/>
            <person name="Daum C."/>
            <person name="Ng V."/>
            <person name="Clum A."/>
            <person name="Steindorff A."/>
            <person name="Ohm R."/>
            <person name="Martin F."/>
            <person name="Silar P."/>
            <person name="Natvig D."/>
            <person name="Lalanne C."/>
            <person name="Gautier V."/>
            <person name="Ament-Velasquez S.L."/>
            <person name="Kruys A."/>
            <person name="Hutchinson M.I."/>
            <person name="Powell A.J."/>
            <person name="Barry K."/>
            <person name="Miller A.N."/>
            <person name="Grigoriev I.V."/>
            <person name="Debuchy R."/>
            <person name="Gladieux P."/>
            <person name="Thoren M.H."/>
            <person name="Johannesson H."/>
        </authorList>
    </citation>
    <scope>NUCLEOTIDE SEQUENCE</scope>
    <source>
        <strain evidence="2">CBS 118394</strain>
    </source>
</reference>
<gene>
    <name evidence="2" type="ORF">B0H66DRAFT_602512</name>
</gene>